<evidence type="ECO:0000313" key="4">
    <source>
        <dbReference type="Proteomes" id="UP000432015"/>
    </source>
</evidence>
<gene>
    <name evidence="3" type="ORF">GNZ18_39190</name>
</gene>
<accession>A0A7K1LEH3</accession>
<evidence type="ECO:0000313" key="3">
    <source>
        <dbReference type="EMBL" id="MUN42575.1"/>
    </source>
</evidence>
<name>A0A7K1LEH3_9ACTN</name>
<feature type="region of interest" description="Disordered" evidence="1">
    <location>
        <begin position="98"/>
        <end position="129"/>
    </location>
</feature>
<evidence type="ECO:0000256" key="2">
    <source>
        <dbReference type="SAM" id="Phobius"/>
    </source>
</evidence>
<dbReference type="Pfam" id="PF14110">
    <property type="entry name" value="DUF4282"/>
    <property type="match status" value="1"/>
</dbReference>
<evidence type="ECO:0000256" key="1">
    <source>
        <dbReference type="SAM" id="MobiDB-lite"/>
    </source>
</evidence>
<reference evidence="3 4" key="1">
    <citation type="submission" date="2019-11" db="EMBL/GenBank/DDBJ databases">
        <authorList>
            <person name="Cao P."/>
        </authorList>
    </citation>
    <scope>NUCLEOTIDE SEQUENCE [LARGE SCALE GENOMIC DNA]</scope>
    <source>
        <strain evidence="3 4">NEAU-AAG5</strain>
    </source>
</reference>
<keyword evidence="2" id="KW-0472">Membrane</keyword>
<feature type="transmembrane region" description="Helical" evidence="2">
    <location>
        <begin position="30"/>
        <end position="54"/>
    </location>
</feature>
<dbReference type="RefSeq" id="WP_156222390.1">
    <property type="nucleotide sequence ID" value="NZ_WOFH01000022.1"/>
</dbReference>
<dbReference type="AlphaFoldDB" id="A0A7K1LEH3"/>
<sequence>MPGPYRAPGLLRGLADVRFRWMVTPRVISVLYVVVAGAMVAGSLVGLLLVWSMATWAGAGMWWFAPLVLGGGLAGVLGTRIACEWILMAFTRGRAIGPLPPSRPSPPAAPPAARPLGSGPGRWGGGGDA</sequence>
<comment type="caution">
    <text evidence="3">The sequence shown here is derived from an EMBL/GenBank/DDBJ whole genome shotgun (WGS) entry which is preliminary data.</text>
</comment>
<feature type="transmembrane region" description="Helical" evidence="2">
    <location>
        <begin position="60"/>
        <end position="83"/>
    </location>
</feature>
<keyword evidence="2" id="KW-0812">Transmembrane</keyword>
<organism evidence="3 4">
    <name type="scientific">Actinomadura litoris</name>
    <dbReference type="NCBI Taxonomy" id="2678616"/>
    <lineage>
        <taxon>Bacteria</taxon>
        <taxon>Bacillati</taxon>
        <taxon>Actinomycetota</taxon>
        <taxon>Actinomycetes</taxon>
        <taxon>Streptosporangiales</taxon>
        <taxon>Thermomonosporaceae</taxon>
        <taxon>Actinomadura</taxon>
    </lineage>
</organism>
<keyword evidence="4" id="KW-1185">Reference proteome</keyword>
<protein>
    <submittedName>
        <fullName evidence="3">DUF4282 domain-containing protein</fullName>
    </submittedName>
</protein>
<dbReference type="Proteomes" id="UP000432015">
    <property type="component" value="Unassembled WGS sequence"/>
</dbReference>
<proteinExistence type="predicted"/>
<feature type="compositionally biased region" description="Gly residues" evidence="1">
    <location>
        <begin position="118"/>
        <end position="129"/>
    </location>
</feature>
<keyword evidence="2" id="KW-1133">Transmembrane helix</keyword>
<dbReference type="InterPro" id="IPR025557">
    <property type="entry name" value="DUF4282"/>
</dbReference>
<dbReference type="EMBL" id="WOFH01000022">
    <property type="protein sequence ID" value="MUN42575.1"/>
    <property type="molecule type" value="Genomic_DNA"/>
</dbReference>
<feature type="compositionally biased region" description="Pro residues" evidence="1">
    <location>
        <begin position="98"/>
        <end position="113"/>
    </location>
</feature>